<evidence type="ECO:0000256" key="3">
    <source>
        <dbReference type="ARBA" id="ARBA00022729"/>
    </source>
</evidence>
<organism evidence="7 8">
    <name type="scientific">Paraburkholderia eburnea</name>
    <dbReference type="NCBI Taxonomy" id="1189126"/>
    <lineage>
        <taxon>Bacteria</taxon>
        <taxon>Pseudomonadati</taxon>
        <taxon>Pseudomonadota</taxon>
        <taxon>Betaproteobacteria</taxon>
        <taxon>Burkholderiales</taxon>
        <taxon>Burkholderiaceae</taxon>
        <taxon>Paraburkholderia</taxon>
    </lineage>
</organism>
<feature type="domain" description="Leucine-binding protein" evidence="6">
    <location>
        <begin position="31"/>
        <end position="356"/>
    </location>
</feature>
<dbReference type="AlphaFoldDB" id="A0A2S4MMY2"/>
<dbReference type="PRINTS" id="PR00337">
    <property type="entry name" value="LEUILEVALBP"/>
</dbReference>
<accession>A0A2S4MMY2</accession>
<protein>
    <submittedName>
        <fullName evidence="7">Amino acid/amide ABC transporter substrate-binding protein (HAAT family)</fullName>
    </submittedName>
</protein>
<reference evidence="7 8" key="1">
    <citation type="submission" date="2018-01" db="EMBL/GenBank/DDBJ databases">
        <title>Genomic Encyclopedia of Type Strains, Phase III (KMG-III): the genomes of soil and plant-associated and newly described type strains.</title>
        <authorList>
            <person name="Whitman W."/>
        </authorList>
    </citation>
    <scope>NUCLEOTIDE SEQUENCE [LARGE SCALE GENOMIC DNA]</scope>
    <source>
        <strain evidence="7 8">JCM 18070</strain>
    </source>
</reference>
<evidence type="ECO:0000256" key="5">
    <source>
        <dbReference type="SAM" id="SignalP"/>
    </source>
</evidence>
<keyword evidence="2" id="KW-0813">Transport</keyword>
<dbReference type="OrthoDB" id="9783240at2"/>
<dbReference type="EMBL" id="PQGA01000001">
    <property type="protein sequence ID" value="POR56103.1"/>
    <property type="molecule type" value="Genomic_DNA"/>
</dbReference>
<dbReference type="Proteomes" id="UP000237381">
    <property type="component" value="Unassembled WGS sequence"/>
</dbReference>
<keyword evidence="3 5" id="KW-0732">Signal</keyword>
<evidence type="ECO:0000313" key="8">
    <source>
        <dbReference type="Proteomes" id="UP000237381"/>
    </source>
</evidence>
<sequence>MTFKLHKLLPVSAAVLAFGAMCANASADQVVKIGHVGPLTGGSAHLGKDNENGARLAVEEINAKGLTIGGQKITLVLDAQDDAADPRQATQVAQKLVDDKVVAVIGHLNSGASIPASKIYSDAGIVQISPSSTNPSYTQQNFKTTYRVVATDAQQGPALANFAAKNLNVKTVAVVDDSTAYGQGLANEFEKTAKSLGLKVVSHDATNDKAVDFRAILTKIKGENPDAIMYGGMDATGGPFAKQAKQLGLRAKVLAGDGVCTESLAQLAGTASENIVCSQAGMALERMDGGAVFSAKYQKRFGHAIEFDAPFTYDAVYIVVDAMKRANSTDHAKILAEIPSTDYKGVIGETVFDSKGDLKHGVISLYNYKAGKKTLLDVVKM</sequence>
<dbReference type="Gene3D" id="3.40.50.2300">
    <property type="match status" value="2"/>
</dbReference>
<dbReference type="Pfam" id="PF13458">
    <property type="entry name" value="Peripla_BP_6"/>
    <property type="match status" value="1"/>
</dbReference>
<evidence type="ECO:0000256" key="4">
    <source>
        <dbReference type="ARBA" id="ARBA00022970"/>
    </source>
</evidence>
<dbReference type="GO" id="GO:0006865">
    <property type="term" value="P:amino acid transport"/>
    <property type="evidence" value="ECO:0007669"/>
    <property type="project" value="UniProtKB-KW"/>
</dbReference>
<gene>
    <name evidence="7" type="ORF">B0G62_101499</name>
</gene>
<comment type="caution">
    <text evidence="7">The sequence shown here is derived from an EMBL/GenBank/DDBJ whole genome shotgun (WGS) entry which is preliminary data.</text>
</comment>
<feature type="signal peptide" evidence="5">
    <location>
        <begin position="1"/>
        <end position="27"/>
    </location>
</feature>
<comment type="similarity">
    <text evidence="1">Belongs to the leucine-binding protein family.</text>
</comment>
<keyword evidence="4" id="KW-0029">Amino-acid transport</keyword>
<dbReference type="RefSeq" id="WP_103702181.1">
    <property type="nucleotide sequence ID" value="NZ_PQGA01000001.1"/>
</dbReference>
<dbReference type="PANTHER" id="PTHR47151:SF2">
    <property type="entry name" value="AMINO ACID BINDING PROTEIN"/>
    <property type="match status" value="1"/>
</dbReference>
<dbReference type="InterPro" id="IPR028082">
    <property type="entry name" value="Peripla_BP_I"/>
</dbReference>
<evidence type="ECO:0000313" key="7">
    <source>
        <dbReference type="EMBL" id="POR56103.1"/>
    </source>
</evidence>
<name>A0A2S4MMY2_9BURK</name>
<evidence type="ECO:0000256" key="1">
    <source>
        <dbReference type="ARBA" id="ARBA00010062"/>
    </source>
</evidence>
<proteinExistence type="inferred from homology"/>
<dbReference type="InterPro" id="IPR028081">
    <property type="entry name" value="Leu-bd"/>
</dbReference>
<dbReference type="InterPro" id="IPR000709">
    <property type="entry name" value="Leu_Ile_Val-bd"/>
</dbReference>
<dbReference type="SUPFAM" id="SSF53822">
    <property type="entry name" value="Periplasmic binding protein-like I"/>
    <property type="match status" value="1"/>
</dbReference>
<dbReference type="PANTHER" id="PTHR47151">
    <property type="entry name" value="LEU/ILE/VAL-BINDING ABC TRANSPORTER SUBUNIT"/>
    <property type="match status" value="1"/>
</dbReference>
<evidence type="ECO:0000256" key="2">
    <source>
        <dbReference type="ARBA" id="ARBA00022448"/>
    </source>
</evidence>
<keyword evidence="8" id="KW-1185">Reference proteome</keyword>
<feature type="chain" id="PRO_5015670802" evidence="5">
    <location>
        <begin position="28"/>
        <end position="381"/>
    </location>
</feature>
<dbReference type="CDD" id="cd06342">
    <property type="entry name" value="PBP1_ABC_LIVBP-like"/>
    <property type="match status" value="1"/>
</dbReference>
<evidence type="ECO:0000259" key="6">
    <source>
        <dbReference type="Pfam" id="PF13458"/>
    </source>
</evidence>